<keyword evidence="2" id="KW-1185">Reference proteome</keyword>
<evidence type="ECO:0000313" key="2">
    <source>
        <dbReference type="Proteomes" id="UP000298416"/>
    </source>
</evidence>
<protein>
    <submittedName>
        <fullName evidence="1">Uncharacterized protein</fullName>
    </submittedName>
</protein>
<dbReference type="SUPFAM" id="SSF81383">
    <property type="entry name" value="F-box domain"/>
    <property type="match status" value="1"/>
</dbReference>
<dbReference type="AlphaFoldDB" id="A0A8X8WC43"/>
<gene>
    <name evidence="1" type="ORF">SASPL_149709</name>
</gene>
<dbReference type="Proteomes" id="UP000298416">
    <property type="component" value="Unassembled WGS sequence"/>
</dbReference>
<dbReference type="InterPro" id="IPR036047">
    <property type="entry name" value="F-box-like_dom_sf"/>
</dbReference>
<dbReference type="PANTHER" id="PTHR39741">
    <property type="entry name" value="F-BOX DOMAIN CONTAINING PROTEIN, EXPRESSED"/>
    <property type="match status" value="1"/>
</dbReference>
<dbReference type="Gene3D" id="1.20.1280.50">
    <property type="match status" value="1"/>
</dbReference>
<dbReference type="PANTHER" id="PTHR39741:SF2">
    <property type="entry name" value="F-BOX DOMAIN-CONTAINING PROTEIN"/>
    <property type="match status" value="1"/>
</dbReference>
<evidence type="ECO:0000313" key="1">
    <source>
        <dbReference type="EMBL" id="KAG6391945.1"/>
    </source>
</evidence>
<comment type="caution">
    <text evidence="1">The sequence shown here is derived from an EMBL/GenBank/DDBJ whole genome shotgun (WGS) entry which is preliminary data.</text>
</comment>
<reference evidence="1" key="1">
    <citation type="submission" date="2018-01" db="EMBL/GenBank/DDBJ databases">
        <authorList>
            <person name="Mao J.F."/>
        </authorList>
    </citation>
    <scope>NUCLEOTIDE SEQUENCE</scope>
    <source>
        <strain evidence="1">Huo1</strain>
        <tissue evidence="1">Leaf</tissue>
    </source>
</reference>
<dbReference type="InterPro" id="IPR055336">
    <property type="entry name" value="At4g00755-like"/>
</dbReference>
<proteinExistence type="predicted"/>
<dbReference type="EMBL" id="PNBA02000019">
    <property type="protein sequence ID" value="KAG6391945.1"/>
    <property type="molecule type" value="Genomic_DNA"/>
</dbReference>
<name>A0A8X8WC43_SALSN</name>
<organism evidence="1">
    <name type="scientific">Salvia splendens</name>
    <name type="common">Scarlet sage</name>
    <dbReference type="NCBI Taxonomy" id="180675"/>
    <lineage>
        <taxon>Eukaryota</taxon>
        <taxon>Viridiplantae</taxon>
        <taxon>Streptophyta</taxon>
        <taxon>Embryophyta</taxon>
        <taxon>Tracheophyta</taxon>
        <taxon>Spermatophyta</taxon>
        <taxon>Magnoliopsida</taxon>
        <taxon>eudicotyledons</taxon>
        <taxon>Gunneridae</taxon>
        <taxon>Pentapetalae</taxon>
        <taxon>asterids</taxon>
        <taxon>lamiids</taxon>
        <taxon>Lamiales</taxon>
        <taxon>Lamiaceae</taxon>
        <taxon>Nepetoideae</taxon>
        <taxon>Mentheae</taxon>
        <taxon>Salviinae</taxon>
        <taxon>Salvia</taxon>
        <taxon>Salvia subgen. Calosphace</taxon>
        <taxon>core Calosphace</taxon>
    </lineage>
</organism>
<accession>A0A8X8WC43</accession>
<sequence>MGESMDILKWLGQDMSVKIFTCLDDPFDLLRTSAISRSWRELGELAFVNYAIYLFHQLIGNGLCKKLCLRKFPEAACFARVVVAKDIREVSGEWASLEREHRVYASLGRNLMTSGRESCITDAVCASSTDRYPDESIKNTLEPSDRTFLGPSYWSSNGATHPSGSETLIYKLASQLCLITELQVHPYEAYFHEDCPTYSPKAVRFHLGYSKDPLEIDDEEADEFMDPKEYHEEMFVWSYSSPEFAMAQENLLQKFKLPKPILCIGGMLKVELLGRLQIAELDGLYYICINHVQAIGLPLSPVFDVEMIGDRGKCTLKYNPV</sequence>
<reference evidence="1" key="2">
    <citation type="submission" date="2020-08" db="EMBL/GenBank/DDBJ databases">
        <title>Plant Genome Project.</title>
        <authorList>
            <person name="Zhang R.-G."/>
        </authorList>
    </citation>
    <scope>NUCLEOTIDE SEQUENCE</scope>
    <source>
        <strain evidence="1">Huo1</strain>
        <tissue evidence="1">Leaf</tissue>
    </source>
</reference>